<sequence>DKDMGLYLNWIEGSGHYIPKGETISCRKLSCEEYSELTLTPGVKTDGKTISCIESPSLVETSSRAVSSPSFVCD</sequence>
<proteinExistence type="predicted"/>
<evidence type="ECO:0000313" key="2">
    <source>
        <dbReference type="Proteomes" id="UP001328107"/>
    </source>
</evidence>
<dbReference type="AlphaFoldDB" id="A0AAN4ZKW1"/>
<organism evidence="1 2">
    <name type="scientific">Pristionchus mayeri</name>
    <dbReference type="NCBI Taxonomy" id="1317129"/>
    <lineage>
        <taxon>Eukaryota</taxon>
        <taxon>Metazoa</taxon>
        <taxon>Ecdysozoa</taxon>
        <taxon>Nematoda</taxon>
        <taxon>Chromadorea</taxon>
        <taxon>Rhabditida</taxon>
        <taxon>Rhabditina</taxon>
        <taxon>Diplogasteromorpha</taxon>
        <taxon>Diplogasteroidea</taxon>
        <taxon>Neodiplogasteridae</taxon>
        <taxon>Pristionchus</taxon>
    </lineage>
</organism>
<name>A0AAN4ZKW1_9BILA</name>
<dbReference type="Proteomes" id="UP001328107">
    <property type="component" value="Unassembled WGS sequence"/>
</dbReference>
<feature type="non-terminal residue" evidence="1">
    <location>
        <position position="1"/>
    </location>
</feature>
<accession>A0AAN4ZKW1</accession>
<keyword evidence="2" id="KW-1185">Reference proteome</keyword>
<gene>
    <name evidence="1" type="ORF">PMAYCL1PPCAC_13357</name>
</gene>
<comment type="caution">
    <text evidence="1">The sequence shown here is derived from an EMBL/GenBank/DDBJ whole genome shotgun (WGS) entry which is preliminary data.</text>
</comment>
<reference evidence="2" key="1">
    <citation type="submission" date="2022-10" db="EMBL/GenBank/DDBJ databases">
        <title>Genome assembly of Pristionchus species.</title>
        <authorList>
            <person name="Yoshida K."/>
            <person name="Sommer R.J."/>
        </authorList>
    </citation>
    <scope>NUCLEOTIDE SEQUENCE [LARGE SCALE GENOMIC DNA]</scope>
    <source>
        <strain evidence="2">RS5460</strain>
    </source>
</reference>
<protein>
    <submittedName>
        <fullName evidence="1">Uncharacterized protein</fullName>
    </submittedName>
</protein>
<feature type="non-terminal residue" evidence="1">
    <location>
        <position position="74"/>
    </location>
</feature>
<evidence type="ECO:0000313" key="1">
    <source>
        <dbReference type="EMBL" id="GMR43162.1"/>
    </source>
</evidence>
<dbReference type="EMBL" id="BTRK01000003">
    <property type="protein sequence ID" value="GMR43162.1"/>
    <property type="molecule type" value="Genomic_DNA"/>
</dbReference>